<evidence type="ECO:0000256" key="2">
    <source>
        <dbReference type="SAM" id="Phobius"/>
    </source>
</evidence>
<keyword evidence="2" id="KW-1133">Transmembrane helix</keyword>
<comment type="caution">
    <text evidence="3">The sequence shown here is derived from an EMBL/GenBank/DDBJ whole genome shotgun (WGS) entry which is preliminary data.</text>
</comment>
<dbReference type="RefSeq" id="WP_386811798.1">
    <property type="nucleotide sequence ID" value="NZ_JBHTIH010000003.1"/>
</dbReference>
<evidence type="ECO:0000313" key="3">
    <source>
        <dbReference type="EMBL" id="MFD0738812.1"/>
    </source>
</evidence>
<dbReference type="EMBL" id="JBHTIH010000003">
    <property type="protein sequence ID" value="MFD0738812.1"/>
    <property type="molecule type" value="Genomic_DNA"/>
</dbReference>
<dbReference type="Proteomes" id="UP001597090">
    <property type="component" value="Unassembled WGS sequence"/>
</dbReference>
<accession>A0ABW2YQN3</accession>
<organism evidence="3 4">
    <name type="scientific">Lysobacter koreensis</name>
    <dbReference type="NCBI Taxonomy" id="266122"/>
    <lineage>
        <taxon>Bacteria</taxon>
        <taxon>Pseudomonadati</taxon>
        <taxon>Pseudomonadota</taxon>
        <taxon>Gammaproteobacteria</taxon>
        <taxon>Lysobacterales</taxon>
        <taxon>Lysobacteraceae</taxon>
        <taxon>Lysobacter</taxon>
    </lineage>
</organism>
<gene>
    <name evidence="3" type="ORF">ACFQZQ_05915</name>
</gene>
<protein>
    <recommendedName>
        <fullName evidence="5">Transmembrane protein</fullName>
    </recommendedName>
</protein>
<name>A0ABW2YQN3_9GAMM</name>
<evidence type="ECO:0000313" key="4">
    <source>
        <dbReference type="Proteomes" id="UP001597090"/>
    </source>
</evidence>
<feature type="region of interest" description="Disordered" evidence="1">
    <location>
        <begin position="87"/>
        <end position="110"/>
    </location>
</feature>
<feature type="compositionally biased region" description="Basic residues" evidence="1">
    <location>
        <begin position="87"/>
        <end position="102"/>
    </location>
</feature>
<sequence length="110" mass="11951">MIATSSPTRARPASEIDPRLDAALRYAVAIGAVLVLLLPAARASHAAIGWLPLWLLAMPLAAWWALHRFPLPMRAVTLAASTQVARPRRVGAQARRRVRPAPRRVLPQAA</sequence>
<feature type="transmembrane region" description="Helical" evidence="2">
    <location>
        <begin position="23"/>
        <end position="41"/>
    </location>
</feature>
<evidence type="ECO:0008006" key="5">
    <source>
        <dbReference type="Google" id="ProtNLM"/>
    </source>
</evidence>
<keyword evidence="2" id="KW-0472">Membrane</keyword>
<keyword evidence="4" id="KW-1185">Reference proteome</keyword>
<proteinExistence type="predicted"/>
<reference evidence="4" key="1">
    <citation type="journal article" date="2019" name="Int. J. Syst. Evol. Microbiol.">
        <title>The Global Catalogue of Microorganisms (GCM) 10K type strain sequencing project: providing services to taxonomists for standard genome sequencing and annotation.</title>
        <authorList>
            <consortium name="The Broad Institute Genomics Platform"/>
            <consortium name="The Broad Institute Genome Sequencing Center for Infectious Disease"/>
            <person name="Wu L."/>
            <person name="Ma J."/>
        </authorList>
    </citation>
    <scope>NUCLEOTIDE SEQUENCE [LARGE SCALE GENOMIC DNA]</scope>
    <source>
        <strain evidence="4">CCUG 55491</strain>
    </source>
</reference>
<keyword evidence="2" id="KW-0812">Transmembrane</keyword>
<feature type="transmembrane region" description="Helical" evidence="2">
    <location>
        <begin position="47"/>
        <end position="66"/>
    </location>
</feature>
<evidence type="ECO:0000256" key="1">
    <source>
        <dbReference type="SAM" id="MobiDB-lite"/>
    </source>
</evidence>